<protein>
    <submittedName>
        <fullName evidence="1">Jg11456 protein</fullName>
    </submittedName>
</protein>
<dbReference type="Proteomes" id="UP000838756">
    <property type="component" value="Unassembled WGS sequence"/>
</dbReference>
<keyword evidence="2" id="KW-1185">Reference proteome</keyword>
<organism evidence="1 2">
    <name type="scientific">Pararge aegeria aegeria</name>
    <dbReference type="NCBI Taxonomy" id="348720"/>
    <lineage>
        <taxon>Eukaryota</taxon>
        <taxon>Metazoa</taxon>
        <taxon>Ecdysozoa</taxon>
        <taxon>Arthropoda</taxon>
        <taxon>Hexapoda</taxon>
        <taxon>Insecta</taxon>
        <taxon>Pterygota</taxon>
        <taxon>Neoptera</taxon>
        <taxon>Endopterygota</taxon>
        <taxon>Lepidoptera</taxon>
        <taxon>Glossata</taxon>
        <taxon>Ditrysia</taxon>
        <taxon>Papilionoidea</taxon>
        <taxon>Nymphalidae</taxon>
        <taxon>Satyrinae</taxon>
        <taxon>Satyrini</taxon>
        <taxon>Parargina</taxon>
        <taxon>Pararge</taxon>
    </lineage>
</organism>
<evidence type="ECO:0000313" key="1">
    <source>
        <dbReference type="EMBL" id="CAH2242727.1"/>
    </source>
</evidence>
<name>A0A8S4RVN5_9NEOP</name>
<dbReference type="EMBL" id="CAKXAJ010025675">
    <property type="protein sequence ID" value="CAH2242727.1"/>
    <property type="molecule type" value="Genomic_DNA"/>
</dbReference>
<comment type="caution">
    <text evidence="1">The sequence shown here is derived from an EMBL/GenBank/DDBJ whole genome shotgun (WGS) entry which is preliminary data.</text>
</comment>
<dbReference type="AlphaFoldDB" id="A0A8S4RVN5"/>
<evidence type="ECO:0000313" key="2">
    <source>
        <dbReference type="Proteomes" id="UP000838756"/>
    </source>
</evidence>
<proteinExistence type="predicted"/>
<reference evidence="1" key="1">
    <citation type="submission" date="2022-03" db="EMBL/GenBank/DDBJ databases">
        <authorList>
            <person name="Lindestad O."/>
        </authorList>
    </citation>
    <scope>NUCLEOTIDE SEQUENCE</scope>
</reference>
<accession>A0A8S4RVN5</accession>
<gene>
    <name evidence="1" type="primary">jg11456</name>
    <name evidence="1" type="ORF">PAEG_LOCUS18964</name>
</gene>
<sequence>MPTWNSAKNTGCITAFPRLTARLILCAKYEPALRSPDEAINRGVMPRKLFFHLDQGPRVTTAKGTTMILKVKVKVKNIFIQAEPIDGTYDEYIVYLEVR</sequence>